<dbReference type="Gene3D" id="2.10.25.160">
    <property type="entry name" value="Granulin"/>
    <property type="match status" value="1"/>
</dbReference>
<dbReference type="Proteomes" id="UP000694523">
    <property type="component" value="Unplaced"/>
</dbReference>
<keyword evidence="3" id="KW-1185">Reference proteome</keyword>
<name>A0A8C6WXJ3_9GOBI</name>
<evidence type="ECO:0000256" key="1">
    <source>
        <dbReference type="SAM" id="SignalP"/>
    </source>
</evidence>
<reference evidence="2" key="2">
    <citation type="submission" date="2025-09" db="UniProtKB">
        <authorList>
            <consortium name="Ensembl"/>
        </authorList>
    </citation>
    <scope>IDENTIFICATION</scope>
</reference>
<evidence type="ECO:0000313" key="2">
    <source>
        <dbReference type="Ensembl" id="ENSNMLP00000039278.1"/>
    </source>
</evidence>
<dbReference type="InterPro" id="IPR037277">
    <property type="entry name" value="Granulin_sf"/>
</dbReference>
<protein>
    <recommendedName>
        <fullName evidence="4">Granulins domain-containing protein</fullName>
    </recommendedName>
</protein>
<sequence length="61" mass="6662">MTHPHDLCPVSTVFCFFFLSYDLVHCDDKHTCPKGTTCCNSGNGWGCCPLPQVSTVLQTPA</sequence>
<dbReference type="Ensembl" id="ENSNMLT00000043700.1">
    <property type="protein sequence ID" value="ENSNMLP00000039278.1"/>
    <property type="gene ID" value="ENSNMLG00000024171.1"/>
</dbReference>
<accession>A0A8C6WXJ3</accession>
<dbReference type="SUPFAM" id="SSF57277">
    <property type="entry name" value="Granulin repeat"/>
    <property type="match status" value="1"/>
</dbReference>
<organism evidence="2 3">
    <name type="scientific">Neogobius melanostomus</name>
    <name type="common">round goby</name>
    <dbReference type="NCBI Taxonomy" id="47308"/>
    <lineage>
        <taxon>Eukaryota</taxon>
        <taxon>Metazoa</taxon>
        <taxon>Chordata</taxon>
        <taxon>Craniata</taxon>
        <taxon>Vertebrata</taxon>
        <taxon>Euteleostomi</taxon>
        <taxon>Actinopterygii</taxon>
        <taxon>Neopterygii</taxon>
        <taxon>Teleostei</taxon>
        <taxon>Neoteleostei</taxon>
        <taxon>Acanthomorphata</taxon>
        <taxon>Gobiaria</taxon>
        <taxon>Gobiiformes</taxon>
        <taxon>Gobioidei</taxon>
        <taxon>Gobiidae</taxon>
        <taxon>Benthophilinae</taxon>
        <taxon>Neogobiini</taxon>
        <taxon>Neogobius</taxon>
    </lineage>
</organism>
<evidence type="ECO:0008006" key="4">
    <source>
        <dbReference type="Google" id="ProtNLM"/>
    </source>
</evidence>
<reference evidence="2" key="1">
    <citation type="submission" date="2025-08" db="UniProtKB">
        <authorList>
            <consortium name="Ensembl"/>
        </authorList>
    </citation>
    <scope>IDENTIFICATION</scope>
</reference>
<feature type="chain" id="PRO_5034398961" description="Granulins domain-containing protein" evidence="1">
    <location>
        <begin position="27"/>
        <end position="61"/>
    </location>
</feature>
<proteinExistence type="predicted"/>
<keyword evidence="1" id="KW-0732">Signal</keyword>
<evidence type="ECO:0000313" key="3">
    <source>
        <dbReference type="Proteomes" id="UP000694523"/>
    </source>
</evidence>
<dbReference type="AlphaFoldDB" id="A0A8C6WXJ3"/>
<feature type="signal peptide" evidence="1">
    <location>
        <begin position="1"/>
        <end position="26"/>
    </location>
</feature>